<keyword evidence="2" id="KW-0808">Transferase</keyword>
<evidence type="ECO:0000313" key="2">
    <source>
        <dbReference type="EMBL" id="MFD2065871.1"/>
    </source>
</evidence>
<feature type="domain" description="Glycosyl transferase family 1" evidence="1">
    <location>
        <begin position="174"/>
        <end position="349"/>
    </location>
</feature>
<sequence>MILVTQESNKYNSSKKTEPQLLKPLNNVSWVPLTKIEGSIGTTTLFQILNVWQLPFTLKRIIISNEVTCVLAHGAPAGALAYKVWKKTKVPFYVSSFEPHADYMAETNTWRKSGLKYIFQKYWEQQQKKYAAGLMPVTQSYKQQLLTEGVLSDKIFTVPVGVEAGVFVFSNAQREQLRAQLKINSNDIVGVYVGKYGGLYLEDEAFEIYRKCFKMYPNFRLIILSPQGKEHVQKKLVRHKIDLARVFVASVSHHEVPAYLSAADFAFATIKSYPSARYCSPVKIGEYWANGLPVLLTEGVGDDNDIIKKEGGGALFNLREEGSVERALEKIQQILKDPAHRQEIPKLAQKYRSPDSIREAYEYFFGKEEV</sequence>
<evidence type="ECO:0000313" key="3">
    <source>
        <dbReference type="Proteomes" id="UP001597369"/>
    </source>
</evidence>
<dbReference type="PANTHER" id="PTHR12526">
    <property type="entry name" value="GLYCOSYLTRANSFERASE"/>
    <property type="match status" value="1"/>
</dbReference>
<dbReference type="SUPFAM" id="SSF53756">
    <property type="entry name" value="UDP-Glycosyltransferase/glycogen phosphorylase"/>
    <property type="match status" value="1"/>
</dbReference>
<dbReference type="EC" id="2.4.-.-" evidence="2"/>
<keyword evidence="2" id="KW-0328">Glycosyltransferase</keyword>
<dbReference type="RefSeq" id="WP_229962254.1">
    <property type="nucleotide sequence ID" value="NZ_JAJJWI010000020.1"/>
</dbReference>
<dbReference type="Pfam" id="PF00534">
    <property type="entry name" value="Glycos_transf_1"/>
    <property type="match status" value="1"/>
</dbReference>
<dbReference type="InterPro" id="IPR001296">
    <property type="entry name" value="Glyco_trans_1"/>
</dbReference>
<organism evidence="2 3">
    <name type="scientific">Pontibacter silvestris</name>
    <dbReference type="NCBI Taxonomy" id="2305183"/>
    <lineage>
        <taxon>Bacteria</taxon>
        <taxon>Pseudomonadati</taxon>
        <taxon>Bacteroidota</taxon>
        <taxon>Cytophagia</taxon>
        <taxon>Cytophagales</taxon>
        <taxon>Hymenobacteraceae</taxon>
        <taxon>Pontibacter</taxon>
    </lineage>
</organism>
<name>A0ABW4WUK2_9BACT</name>
<proteinExistence type="predicted"/>
<gene>
    <name evidence="2" type="ORF">ACFSKU_03180</name>
</gene>
<dbReference type="EMBL" id="JBHUHV010000011">
    <property type="protein sequence ID" value="MFD2065871.1"/>
    <property type="molecule type" value="Genomic_DNA"/>
</dbReference>
<dbReference type="Proteomes" id="UP001597369">
    <property type="component" value="Unassembled WGS sequence"/>
</dbReference>
<comment type="caution">
    <text evidence="2">The sequence shown here is derived from an EMBL/GenBank/DDBJ whole genome shotgun (WGS) entry which is preliminary data.</text>
</comment>
<keyword evidence="3" id="KW-1185">Reference proteome</keyword>
<accession>A0ABW4WUK2</accession>
<dbReference type="Gene3D" id="3.40.50.2000">
    <property type="entry name" value="Glycogen Phosphorylase B"/>
    <property type="match status" value="2"/>
</dbReference>
<protein>
    <submittedName>
        <fullName evidence="2">Glycosyltransferase</fullName>
        <ecNumber evidence="2">2.4.-.-</ecNumber>
    </submittedName>
</protein>
<reference evidence="3" key="1">
    <citation type="journal article" date="2019" name="Int. J. Syst. Evol. Microbiol.">
        <title>The Global Catalogue of Microorganisms (GCM) 10K type strain sequencing project: providing services to taxonomists for standard genome sequencing and annotation.</title>
        <authorList>
            <consortium name="The Broad Institute Genomics Platform"/>
            <consortium name="The Broad Institute Genome Sequencing Center for Infectious Disease"/>
            <person name="Wu L."/>
            <person name="Ma J."/>
        </authorList>
    </citation>
    <scope>NUCLEOTIDE SEQUENCE [LARGE SCALE GENOMIC DNA]</scope>
    <source>
        <strain evidence="3">JCM 16545</strain>
    </source>
</reference>
<evidence type="ECO:0000259" key="1">
    <source>
        <dbReference type="Pfam" id="PF00534"/>
    </source>
</evidence>
<dbReference type="GO" id="GO:0016757">
    <property type="term" value="F:glycosyltransferase activity"/>
    <property type="evidence" value="ECO:0007669"/>
    <property type="project" value="UniProtKB-KW"/>
</dbReference>